<dbReference type="SUPFAM" id="SSF53067">
    <property type="entry name" value="Actin-like ATPase domain"/>
    <property type="match status" value="2"/>
</dbReference>
<dbReference type="RefSeq" id="WP_232649793.1">
    <property type="nucleotide sequence ID" value="NZ_JAJSBI010000008.1"/>
</dbReference>
<comment type="caution">
    <text evidence="2">The sequence shown here is derived from an EMBL/GenBank/DDBJ whole genome shotgun (WGS) entry which is preliminary data.</text>
</comment>
<sequence>MPRPRPADELGRRFGHPVSVANDADMGARGEHAFGAARSLDDFLYIKASHGIGAGLVLAGRTYPGSTGISGEIGHTRLQDSTNLCRCGNRGCLETVVSITEVRKQLAHVLSSAGPETDPHSLPSLAEPAARPAAARVITDAGRTIGLVLADLVNCLNPAAIILGGELGAAGEPLVAGVRESVDRYAQPAGAHAVTVMASKLQQRAELLGAVATAMRQAPAAG</sequence>
<organism evidence="2 3">
    <name type="scientific">Streptomyces guryensis</name>
    <dbReference type="NCBI Taxonomy" id="2886947"/>
    <lineage>
        <taxon>Bacteria</taxon>
        <taxon>Bacillati</taxon>
        <taxon>Actinomycetota</taxon>
        <taxon>Actinomycetes</taxon>
        <taxon>Kitasatosporales</taxon>
        <taxon>Streptomycetaceae</taxon>
        <taxon>Streptomyces</taxon>
    </lineage>
</organism>
<evidence type="ECO:0000313" key="3">
    <source>
        <dbReference type="Proteomes" id="UP001108029"/>
    </source>
</evidence>
<dbReference type="InterPro" id="IPR043129">
    <property type="entry name" value="ATPase_NBD"/>
</dbReference>
<name>A0A9Q3VQ82_9ACTN</name>
<evidence type="ECO:0000313" key="2">
    <source>
        <dbReference type="EMBL" id="MCD9875689.1"/>
    </source>
</evidence>
<evidence type="ECO:0000256" key="1">
    <source>
        <dbReference type="ARBA" id="ARBA00006479"/>
    </source>
</evidence>
<dbReference type="Gene3D" id="3.30.420.40">
    <property type="match status" value="2"/>
</dbReference>
<dbReference type="Proteomes" id="UP001108029">
    <property type="component" value="Unassembled WGS sequence"/>
</dbReference>
<dbReference type="PANTHER" id="PTHR18964">
    <property type="entry name" value="ROK (REPRESSOR, ORF, KINASE) FAMILY"/>
    <property type="match status" value="1"/>
</dbReference>
<reference evidence="2" key="1">
    <citation type="submission" date="2021-12" db="EMBL/GenBank/DDBJ databases">
        <authorList>
            <person name="Lee J.-H."/>
            <person name="Kim S.-B."/>
        </authorList>
    </citation>
    <scope>NUCLEOTIDE SEQUENCE</scope>
    <source>
        <strain evidence="2">NR30</strain>
    </source>
</reference>
<dbReference type="EMBL" id="JAJSBI010000008">
    <property type="protein sequence ID" value="MCD9875689.1"/>
    <property type="molecule type" value="Genomic_DNA"/>
</dbReference>
<dbReference type="Pfam" id="PF00480">
    <property type="entry name" value="ROK"/>
    <property type="match status" value="1"/>
</dbReference>
<proteinExistence type="inferred from homology"/>
<keyword evidence="3" id="KW-1185">Reference proteome</keyword>
<comment type="similarity">
    <text evidence="1">Belongs to the ROK (NagC/XylR) family.</text>
</comment>
<accession>A0A9Q3VQ82</accession>
<dbReference type="AlphaFoldDB" id="A0A9Q3VQ82"/>
<dbReference type="PANTHER" id="PTHR18964:SF173">
    <property type="entry name" value="GLUCOKINASE"/>
    <property type="match status" value="1"/>
</dbReference>
<dbReference type="InterPro" id="IPR000600">
    <property type="entry name" value="ROK"/>
</dbReference>
<protein>
    <submittedName>
        <fullName evidence="2">ROK family protein</fullName>
    </submittedName>
</protein>
<gene>
    <name evidence="2" type="ORF">LJ657_18895</name>
</gene>